<evidence type="ECO:0000313" key="2">
    <source>
        <dbReference type="Proteomes" id="UP000075604"/>
    </source>
</evidence>
<dbReference type="Proteomes" id="UP000075604">
    <property type="component" value="Unassembled WGS sequence"/>
</dbReference>
<protein>
    <submittedName>
        <fullName evidence="1">Uncharacterized protein</fullName>
    </submittedName>
</protein>
<evidence type="ECO:0000313" key="1">
    <source>
        <dbReference type="EMBL" id="KYF56147.1"/>
    </source>
</evidence>
<sequence length="104" mass="10816">MAPSCGRVRGEEAAPLRACGVEHSMMRIGQGREIKEVRDVPTRAYGKASAARRGAFLAVDGATRSAPPATVARATRGVACAARDGILAAGGRRVGAECRGRRRA</sequence>
<gene>
    <name evidence="1" type="ORF">BE04_27365</name>
</gene>
<name>A0A150PKA2_SORCE</name>
<organism evidence="1 2">
    <name type="scientific">Sorangium cellulosum</name>
    <name type="common">Polyangium cellulosum</name>
    <dbReference type="NCBI Taxonomy" id="56"/>
    <lineage>
        <taxon>Bacteria</taxon>
        <taxon>Pseudomonadati</taxon>
        <taxon>Myxococcota</taxon>
        <taxon>Polyangia</taxon>
        <taxon>Polyangiales</taxon>
        <taxon>Polyangiaceae</taxon>
        <taxon>Sorangium</taxon>
    </lineage>
</organism>
<dbReference type="EMBL" id="JELX01002227">
    <property type="protein sequence ID" value="KYF56147.1"/>
    <property type="molecule type" value="Genomic_DNA"/>
</dbReference>
<reference evidence="1 2" key="1">
    <citation type="submission" date="2014-02" db="EMBL/GenBank/DDBJ databases">
        <title>The small core and large imbalanced accessory genome model reveals a collaborative survival strategy of Sorangium cellulosum strains in nature.</title>
        <authorList>
            <person name="Han K."/>
            <person name="Peng R."/>
            <person name="Blom J."/>
            <person name="Li Y.-Z."/>
        </authorList>
    </citation>
    <scope>NUCLEOTIDE SEQUENCE [LARGE SCALE GENOMIC DNA]</scope>
    <source>
        <strain evidence="1 2">So0157-18</strain>
    </source>
</reference>
<comment type="caution">
    <text evidence="1">The sequence shown here is derived from an EMBL/GenBank/DDBJ whole genome shotgun (WGS) entry which is preliminary data.</text>
</comment>
<dbReference type="AlphaFoldDB" id="A0A150PKA2"/>
<proteinExistence type="predicted"/>
<accession>A0A150PKA2</accession>